<name>A0A6P3HSC3_BISBB</name>
<keyword evidence="12" id="KW-1185">Reference proteome</keyword>
<comment type="subunit">
    <text evidence="7">Interacts with TGFB1I1.</text>
</comment>
<dbReference type="KEGG" id="bbis:104993803"/>
<evidence type="ECO:0000256" key="9">
    <source>
        <dbReference type="PROSITE-ProRule" id="PRU00125"/>
    </source>
</evidence>
<evidence type="ECO:0000256" key="4">
    <source>
        <dbReference type="ARBA" id="ARBA00022833"/>
    </source>
</evidence>
<dbReference type="SUPFAM" id="SSF57716">
    <property type="entry name" value="Glucocorticoid receptor-like (DNA-binding domain)"/>
    <property type="match status" value="1"/>
</dbReference>
<evidence type="ECO:0000256" key="3">
    <source>
        <dbReference type="ARBA" id="ARBA00022737"/>
    </source>
</evidence>
<sequence length="515" mass="53422">MRGADNAMSVQGRGGPGLAWDPDWQVPGSPAGAARVAGSAGLLAGLAEPAAAVHGWLPGATGPPEAAPAVGLGGWAGDLDKGTTFHHTKAAGLRGALCARGPIAVLPGCAQRGGVGRSSKLCTLPARSRLSLPFRSDPSRATHGHVAGPAGFMTLNPSPDLCPRWARPAQGRADSPVDNPEKRFCLLGRLLAPSRKQRLASLLVWRPWWRKGRGQEAATPSPAAPHGHSLTASQSSMVLAALNRSCLGNRWPAGELGEDAMTQSDEEQIVGAATWLLGGEGDPDAKAAWDLGAAGADMGAGGAVLTLPSCPAEKVSSLGKDWHRFCLRCEHCSKTLTPGGHAEHDGKPFCHKPCYATLFGPKGVNIGGAGSYIYEKPSAEKPQVTGPIEVPVARTEERKASGPPKGPSKGGGGLLLPDGNFLPSSQWGLLRAQLGPSSSVKLQWKLREGNAIFWEPFPQTREEGRLLCDCRLAGRVRGTGSPRGRIGGNLLGASASHSRGLAGEAAFRFLLAGEC</sequence>
<evidence type="ECO:0000256" key="5">
    <source>
        <dbReference type="ARBA" id="ARBA00022990"/>
    </source>
</evidence>
<dbReference type="InterPro" id="IPR001781">
    <property type="entry name" value="Znf_LIM"/>
</dbReference>
<keyword evidence="4 9" id="KW-0862">Zinc</keyword>
<dbReference type="PANTHER" id="PTHR46074:SF2">
    <property type="entry name" value="CYSTEINE-RICH PROTEIN 2"/>
    <property type="match status" value="1"/>
</dbReference>
<protein>
    <recommendedName>
        <fullName evidence="8">Cysteine-rich protein 2</fullName>
    </recommendedName>
</protein>
<keyword evidence="2 9" id="KW-0479">Metal-binding</keyword>
<evidence type="ECO:0000259" key="11">
    <source>
        <dbReference type="PROSITE" id="PS50023"/>
    </source>
</evidence>
<keyword evidence="5" id="KW-0007">Acetylation</keyword>
<dbReference type="Pfam" id="PF00412">
    <property type="entry name" value="LIM"/>
    <property type="match status" value="1"/>
</dbReference>
<evidence type="ECO:0000256" key="1">
    <source>
        <dbReference type="ARBA" id="ARBA00022553"/>
    </source>
</evidence>
<evidence type="ECO:0000313" key="12">
    <source>
        <dbReference type="Proteomes" id="UP000515208"/>
    </source>
</evidence>
<evidence type="ECO:0000256" key="10">
    <source>
        <dbReference type="SAM" id="MobiDB-lite"/>
    </source>
</evidence>
<gene>
    <name evidence="13" type="primary">LOC104993803</name>
</gene>
<feature type="region of interest" description="Disordered" evidence="10">
    <location>
        <begin position="1"/>
        <end position="20"/>
    </location>
</feature>
<evidence type="ECO:0000256" key="2">
    <source>
        <dbReference type="ARBA" id="ARBA00022723"/>
    </source>
</evidence>
<feature type="region of interest" description="Disordered" evidence="10">
    <location>
        <begin position="394"/>
        <end position="413"/>
    </location>
</feature>
<dbReference type="CDD" id="cd09476">
    <property type="entry name" value="LIM1_TLP"/>
    <property type="match status" value="1"/>
</dbReference>
<reference evidence="13" key="1">
    <citation type="submission" date="2025-08" db="UniProtKB">
        <authorList>
            <consortium name="RefSeq"/>
        </authorList>
    </citation>
    <scope>IDENTIFICATION</scope>
    <source>
        <tissue evidence="13">Blood</tissue>
    </source>
</reference>
<dbReference type="RefSeq" id="XP_010845508.1">
    <property type="nucleotide sequence ID" value="XM_010847206.1"/>
</dbReference>
<proteinExistence type="predicted"/>
<dbReference type="Gene3D" id="2.10.110.10">
    <property type="entry name" value="Cysteine Rich Protein"/>
    <property type="match status" value="1"/>
</dbReference>
<keyword evidence="3" id="KW-0677">Repeat</keyword>
<accession>A0A6P3HSC3</accession>
<keyword evidence="1" id="KW-0597">Phosphoprotein</keyword>
<feature type="domain" description="LIM zinc-binding" evidence="11">
    <location>
        <begin position="295"/>
        <end position="361"/>
    </location>
</feature>
<evidence type="ECO:0000313" key="13">
    <source>
        <dbReference type="RefSeq" id="XP_010845508.1"/>
    </source>
</evidence>
<dbReference type="GO" id="GO:0046872">
    <property type="term" value="F:metal ion binding"/>
    <property type="evidence" value="ECO:0007669"/>
    <property type="project" value="UniProtKB-KW"/>
</dbReference>
<dbReference type="AlphaFoldDB" id="A0A6P3HSC3"/>
<dbReference type="FunFam" id="2.10.110.10:FF:000025">
    <property type="entry name" value="Cysteine-rich protein 2"/>
    <property type="match status" value="1"/>
</dbReference>
<dbReference type="PROSITE" id="PS50023">
    <property type="entry name" value="LIM_DOMAIN_2"/>
    <property type="match status" value="1"/>
</dbReference>
<keyword evidence="6 9" id="KW-0440">LIM domain</keyword>
<evidence type="ECO:0000256" key="8">
    <source>
        <dbReference type="ARBA" id="ARBA00039933"/>
    </source>
</evidence>
<evidence type="ECO:0000256" key="7">
    <source>
        <dbReference type="ARBA" id="ARBA00038732"/>
    </source>
</evidence>
<dbReference type="Proteomes" id="UP000515208">
    <property type="component" value="Unplaced"/>
</dbReference>
<dbReference type="PANTHER" id="PTHR46074">
    <property type="entry name" value="CYSTEINE-RICH PROTEIN CRIP FAMILY MEMBER"/>
    <property type="match status" value="1"/>
</dbReference>
<dbReference type="GeneID" id="104993803"/>
<evidence type="ECO:0000256" key="6">
    <source>
        <dbReference type="ARBA" id="ARBA00023038"/>
    </source>
</evidence>
<dbReference type="SMART" id="SM00132">
    <property type="entry name" value="LIM"/>
    <property type="match status" value="1"/>
</dbReference>
<organism evidence="12 13">
    <name type="scientific">Bison bison bison</name>
    <name type="common">North American plains bison</name>
    <dbReference type="NCBI Taxonomy" id="43346"/>
    <lineage>
        <taxon>Eukaryota</taxon>
        <taxon>Metazoa</taxon>
        <taxon>Chordata</taxon>
        <taxon>Craniata</taxon>
        <taxon>Vertebrata</taxon>
        <taxon>Euteleostomi</taxon>
        <taxon>Mammalia</taxon>
        <taxon>Eutheria</taxon>
        <taxon>Laurasiatheria</taxon>
        <taxon>Artiodactyla</taxon>
        <taxon>Ruminantia</taxon>
        <taxon>Pecora</taxon>
        <taxon>Bovidae</taxon>
        <taxon>Bovinae</taxon>
        <taxon>Bison</taxon>
    </lineage>
</organism>